<evidence type="ECO:0000256" key="2">
    <source>
        <dbReference type="ARBA" id="ARBA00022679"/>
    </source>
</evidence>
<keyword evidence="1" id="KW-0489">Methyltransferase</keyword>
<evidence type="ECO:0000313" key="5">
    <source>
        <dbReference type="EMBL" id="JAT76217.1"/>
    </source>
</evidence>
<proteinExistence type="inferred from homology"/>
<dbReference type="EMBL" id="GDKF01002405">
    <property type="protein sequence ID" value="JAT76217.1"/>
    <property type="molecule type" value="Transcribed_RNA"/>
</dbReference>
<comment type="similarity">
    <text evidence="4">Belongs to the RNA methyltransferase RlmH family.</text>
</comment>
<dbReference type="Gene3D" id="3.40.1280.10">
    <property type="match status" value="1"/>
</dbReference>
<dbReference type="PANTHER" id="PTHR33603">
    <property type="entry name" value="METHYLTRANSFERASE"/>
    <property type="match status" value="1"/>
</dbReference>
<dbReference type="HAMAP" id="MF_00658">
    <property type="entry name" value="23SrRNA_methyltr_H"/>
    <property type="match status" value="1"/>
</dbReference>
<dbReference type="PIRSF" id="PIRSF004505">
    <property type="entry name" value="MT_bac"/>
    <property type="match status" value="1"/>
</dbReference>
<dbReference type="GO" id="GO:0008168">
    <property type="term" value="F:methyltransferase activity"/>
    <property type="evidence" value="ECO:0007669"/>
    <property type="project" value="UniProtKB-KW"/>
</dbReference>
<sequence length="170" mass="18548">MRSMPLTNLVQAVRPVPITICTVAKASSPAARAMASEWRDKLQRYVSVEEVCVKPNPKNVKDPLLAVQHEGERTLAALPNDAYVVLLDERGKALTSPGLAALLTRASSDGSPRLAFLVGGPHGHHASVRARADISIRLSDMVLNHQVAHVVLLEQLYRAWTILKGSPYHH</sequence>
<protein>
    <recommendedName>
        <fullName evidence="6">RNA methyltransferase At5g10620</fullName>
    </recommendedName>
</protein>
<reference evidence="5" key="1">
    <citation type="submission" date="2015-08" db="EMBL/GenBank/DDBJ databases">
        <authorList>
            <person name="Babu N.S."/>
            <person name="Beckwith C.J."/>
            <person name="Beseler K.G."/>
            <person name="Brison A."/>
            <person name="Carone J.V."/>
            <person name="Caskin T.P."/>
            <person name="Diamond M."/>
            <person name="Durham M.E."/>
            <person name="Foxe J.M."/>
            <person name="Go M."/>
            <person name="Henderson B.A."/>
            <person name="Jones I.B."/>
            <person name="McGettigan J.A."/>
            <person name="Micheletti S.J."/>
            <person name="Nasrallah M.E."/>
            <person name="Ortiz D."/>
            <person name="Piller C.R."/>
            <person name="Privatt S.R."/>
            <person name="Schneider S.L."/>
            <person name="Sharp S."/>
            <person name="Smith T.C."/>
            <person name="Stanton J.D."/>
            <person name="Ullery H.E."/>
            <person name="Wilson R.J."/>
            <person name="Serrano M.G."/>
            <person name="Buck G."/>
            <person name="Lee V."/>
            <person name="Wang Y."/>
            <person name="Carvalho R."/>
            <person name="Voegtly L."/>
            <person name="Shi R."/>
            <person name="Duckworth R."/>
            <person name="Johnson A."/>
            <person name="Loviza R."/>
            <person name="Walstead R."/>
            <person name="Shah Z."/>
            <person name="Kiflezghi M."/>
            <person name="Wade K."/>
            <person name="Ball S.L."/>
            <person name="Bradley K.W."/>
            <person name="Asai D.J."/>
            <person name="Bowman C.A."/>
            <person name="Russell D.A."/>
            <person name="Pope W.H."/>
            <person name="Jacobs-Sera D."/>
            <person name="Hendrix R.W."/>
            <person name="Hatfull G.F."/>
        </authorList>
    </citation>
    <scope>NUCLEOTIDE SEQUENCE</scope>
</reference>
<keyword evidence="3" id="KW-0949">S-adenosyl-L-methionine</keyword>
<dbReference type="InterPro" id="IPR029026">
    <property type="entry name" value="tRNA_m1G_MTases_N"/>
</dbReference>
<dbReference type="CDD" id="cd18081">
    <property type="entry name" value="RlmH-like"/>
    <property type="match status" value="1"/>
</dbReference>
<dbReference type="InterPro" id="IPR029028">
    <property type="entry name" value="Alpha/beta_knot_MTases"/>
</dbReference>
<accession>A0A1D2AAI9</accession>
<dbReference type="GO" id="GO:0032259">
    <property type="term" value="P:methylation"/>
    <property type="evidence" value="ECO:0007669"/>
    <property type="project" value="UniProtKB-KW"/>
</dbReference>
<evidence type="ECO:0000256" key="3">
    <source>
        <dbReference type="ARBA" id="ARBA00022691"/>
    </source>
</evidence>
<dbReference type="GO" id="GO:0006364">
    <property type="term" value="P:rRNA processing"/>
    <property type="evidence" value="ECO:0007669"/>
    <property type="project" value="InterPro"/>
</dbReference>
<dbReference type="InterPro" id="IPR003742">
    <property type="entry name" value="RlmH-like"/>
</dbReference>
<dbReference type="SUPFAM" id="SSF75217">
    <property type="entry name" value="alpha/beta knot"/>
    <property type="match status" value="1"/>
</dbReference>
<dbReference type="AlphaFoldDB" id="A0A1D2AAI9"/>
<evidence type="ECO:0000256" key="4">
    <source>
        <dbReference type="ARBA" id="ARBA00038303"/>
    </source>
</evidence>
<keyword evidence="2" id="KW-0808">Transferase</keyword>
<evidence type="ECO:0008006" key="6">
    <source>
        <dbReference type="Google" id="ProtNLM"/>
    </source>
</evidence>
<organism evidence="5">
    <name type="scientific">Auxenochlorella protothecoides</name>
    <name type="common">Green microalga</name>
    <name type="synonym">Chlorella protothecoides</name>
    <dbReference type="NCBI Taxonomy" id="3075"/>
    <lineage>
        <taxon>Eukaryota</taxon>
        <taxon>Viridiplantae</taxon>
        <taxon>Chlorophyta</taxon>
        <taxon>core chlorophytes</taxon>
        <taxon>Trebouxiophyceae</taxon>
        <taxon>Chlorellales</taxon>
        <taxon>Chlorellaceae</taxon>
        <taxon>Auxenochlorella</taxon>
    </lineage>
</organism>
<evidence type="ECO:0000256" key="1">
    <source>
        <dbReference type="ARBA" id="ARBA00022603"/>
    </source>
</evidence>
<gene>
    <name evidence="5" type="ORF">g.3404</name>
</gene>
<dbReference type="Pfam" id="PF02590">
    <property type="entry name" value="SPOUT_MTase"/>
    <property type="match status" value="1"/>
</dbReference>
<dbReference type="PANTHER" id="PTHR33603:SF1">
    <property type="entry name" value="RIBOSOMAL RNA LARGE SUBUNIT METHYLTRANSFERASE H"/>
    <property type="match status" value="1"/>
</dbReference>
<name>A0A1D2AAI9_AUXPR</name>